<feature type="non-terminal residue" evidence="1">
    <location>
        <position position="73"/>
    </location>
</feature>
<dbReference type="AlphaFoldDB" id="A0A699XA16"/>
<gene>
    <name evidence="1" type="ORF">Tci_928418</name>
</gene>
<feature type="non-terminal residue" evidence="1">
    <location>
        <position position="1"/>
    </location>
</feature>
<evidence type="ECO:0000313" key="1">
    <source>
        <dbReference type="EMBL" id="GFD56449.1"/>
    </source>
</evidence>
<proteinExistence type="predicted"/>
<name>A0A699XA16_TANCI</name>
<protein>
    <submittedName>
        <fullName evidence="1">Uncharacterized protein</fullName>
    </submittedName>
</protein>
<dbReference type="EMBL" id="BKCJ011829575">
    <property type="protein sequence ID" value="GFD56449.1"/>
    <property type="molecule type" value="Genomic_DNA"/>
</dbReference>
<accession>A0A699XA16</accession>
<comment type="caution">
    <text evidence="1">The sequence shown here is derived from an EMBL/GenBank/DDBJ whole genome shotgun (WGS) entry which is preliminary data.</text>
</comment>
<reference evidence="1" key="1">
    <citation type="journal article" date="2019" name="Sci. Rep.">
        <title>Draft genome of Tanacetum cinerariifolium, the natural source of mosquito coil.</title>
        <authorList>
            <person name="Yamashiro T."/>
            <person name="Shiraishi A."/>
            <person name="Satake H."/>
            <person name="Nakayama K."/>
        </authorList>
    </citation>
    <scope>NUCLEOTIDE SEQUENCE</scope>
</reference>
<sequence>NEVVALKRLVHGRRLVQPAGYRLEVVNTEGVGVEVAIPAHHIKRRVGVDELVQLALLAHLHQIVALAFLQNKL</sequence>
<organism evidence="1">
    <name type="scientific">Tanacetum cinerariifolium</name>
    <name type="common">Dalmatian daisy</name>
    <name type="synonym">Chrysanthemum cinerariifolium</name>
    <dbReference type="NCBI Taxonomy" id="118510"/>
    <lineage>
        <taxon>Eukaryota</taxon>
        <taxon>Viridiplantae</taxon>
        <taxon>Streptophyta</taxon>
        <taxon>Embryophyta</taxon>
        <taxon>Tracheophyta</taxon>
        <taxon>Spermatophyta</taxon>
        <taxon>Magnoliopsida</taxon>
        <taxon>eudicotyledons</taxon>
        <taxon>Gunneridae</taxon>
        <taxon>Pentapetalae</taxon>
        <taxon>asterids</taxon>
        <taxon>campanulids</taxon>
        <taxon>Asterales</taxon>
        <taxon>Asteraceae</taxon>
        <taxon>Asteroideae</taxon>
        <taxon>Anthemideae</taxon>
        <taxon>Anthemidinae</taxon>
        <taxon>Tanacetum</taxon>
    </lineage>
</organism>